<comment type="similarity">
    <text evidence="3">Belongs to the glycosyl hydrolase 5 (cellulase A) family.</text>
</comment>
<organism evidence="7 8">
    <name type="scientific">Plesiocystis pacifica SIR-1</name>
    <dbReference type="NCBI Taxonomy" id="391625"/>
    <lineage>
        <taxon>Bacteria</taxon>
        <taxon>Pseudomonadati</taxon>
        <taxon>Myxococcota</taxon>
        <taxon>Polyangia</taxon>
        <taxon>Nannocystales</taxon>
        <taxon>Nannocystaceae</taxon>
        <taxon>Plesiocystis</taxon>
    </lineage>
</organism>
<dbReference type="Proteomes" id="UP000005801">
    <property type="component" value="Unassembled WGS sequence"/>
</dbReference>
<evidence type="ECO:0000313" key="8">
    <source>
        <dbReference type="Proteomes" id="UP000005801"/>
    </source>
</evidence>
<dbReference type="PANTHER" id="PTHR31308">
    <property type="match status" value="1"/>
</dbReference>
<dbReference type="GO" id="GO:0000272">
    <property type="term" value="P:polysaccharide catabolic process"/>
    <property type="evidence" value="ECO:0007669"/>
    <property type="project" value="InterPro"/>
</dbReference>
<feature type="domain" description="Glycoside hydrolase family 5" evidence="6">
    <location>
        <begin position="128"/>
        <end position="414"/>
    </location>
</feature>
<dbReference type="SUPFAM" id="SSF51445">
    <property type="entry name" value="(Trans)glycosidases"/>
    <property type="match status" value="1"/>
</dbReference>
<keyword evidence="5" id="KW-0732">Signal</keyword>
<evidence type="ECO:0000259" key="6">
    <source>
        <dbReference type="Pfam" id="PF00150"/>
    </source>
</evidence>
<dbReference type="eggNOG" id="COG2730">
    <property type="taxonomic scope" value="Bacteria"/>
</dbReference>
<proteinExistence type="inferred from homology"/>
<protein>
    <submittedName>
        <fullName evidence="7">Endoglycoceramidase</fullName>
    </submittedName>
</protein>
<dbReference type="InterPro" id="IPR017853">
    <property type="entry name" value="GH"/>
</dbReference>
<dbReference type="Pfam" id="PF00150">
    <property type="entry name" value="Cellulase"/>
    <property type="match status" value="1"/>
</dbReference>
<feature type="compositionally biased region" description="Acidic residues" evidence="4">
    <location>
        <begin position="32"/>
        <end position="44"/>
    </location>
</feature>
<dbReference type="PANTHER" id="PTHR31308:SF3">
    <property type="entry name" value="ENDOGLYCOCERAMIDASE"/>
    <property type="match status" value="1"/>
</dbReference>
<comment type="caution">
    <text evidence="7">The sequence shown here is derived from an EMBL/GenBank/DDBJ whole genome shotgun (WGS) entry which is preliminary data.</text>
</comment>
<dbReference type="PROSITE" id="PS51257">
    <property type="entry name" value="PROKAR_LIPOPROTEIN"/>
    <property type="match status" value="1"/>
</dbReference>
<keyword evidence="1 3" id="KW-0378">Hydrolase</keyword>
<keyword evidence="8" id="KW-1185">Reference proteome</keyword>
<name>A6FX71_9BACT</name>
<evidence type="ECO:0000256" key="4">
    <source>
        <dbReference type="SAM" id="MobiDB-lite"/>
    </source>
</evidence>
<dbReference type="InterPro" id="IPR013780">
    <property type="entry name" value="Glyco_hydro_b"/>
</dbReference>
<evidence type="ECO:0000313" key="7">
    <source>
        <dbReference type="EMBL" id="EDM81895.1"/>
    </source>
</evidence>
<feature type="region of interest" description="Disordered" evidence="4">
    <location>
        <begin position="25"/>
        <end position="68"/>
    </location>
</feature>
<evidence type="ECO:0000256" key="1">
    <source>
        <dbReference type="ARBA" id="ARBA00022801"/>
    </source>
</evidence>
<dbReference type="InterPro" id="IPR001547">
    <property type="entry name" value="Glyco_hydro_5"/>
</dbReference>
<feature type="compositionally biased region" description="Low complexity" evidence="4">
    <location>
        <begin position="45"/>
        <end position="59"/>
    </location>
</feature>
<sequence length="524" mass="57716">MTSLLRSRSNLAALASVFVLACSPAPEPNGEGADEASPTEDGDADTTSADTETSSDTGEPPLPGACETPLEPVLLADARLVVDVEGVARDAFGRDVVMRGLNTGNRNKTPPFVPFAVTEDMPLDAFSEAADDFFAVLQGWGMDTVRLPFSWEALEPERDVWDEAYLDRYERMVDSAWAHGQRVILDFHQDVWARNYCGDGFPTWAVADPDAPWHDCPDHDWGFKYVTDPDVRGAFDRFYANEDELVDEFHEMWLKMSERFADHPGVVALEILNEPGWGTANDIQQWKLDVLTPFHDAIIPALHEAAPDLLVAYDNPGIDGVGLIPELVHPRPEGDFLIYGPHLYGAGTWGLEQDDPGSSVTDYAEFGRSADVHVLLGEFGFQPEERYGPEWLDKVADALDHERISATMWEYSYNEVLWNYEDFSMVDAAGNERVQLDAWVRPWLRAVAGTEPSFAWDHGAGTGSASFVSDGGVSEVVLPPRLFGAGPSSVEIRGEEACFTLDMARGELRVTAPAGVAVDLEFAR</sequence>
<gene>
    <name evidence="7" type="ORF">PPSIR1_05493</name>
</gene>
<evidence type="ECO:0000256" key="5">
    <source>
        <dbReference type="SAM" id="SignalP"/>
    </source>
</evidence>
<feature type="signal peptide" evidence="5">
    <location>
        <begin position="1"/>
        <end position="21"/>
    </location>
</feature>
<dbReference type="InterPro" id="IPR052066">
    <property type="entry name" value="Glycosphingolipid_Hydrolases"/>
</dbReference>
<dbReference type="OrthoDB" id="9800955at2"/>
<dbReference type="EMBL" id="ABCS01000001">
    <property type="protein sequence ID" value="EDM81895.1"/>
    <property type="molecule type" value="Genomic_DNA"/>
</dbReference>
<keyword evidence="2 3" id="KW-0326">Glycosidase</keyword>
<feature type="chain" id="PRO_5002697251" evidence="5">
    <location>
        <begin position="22"/>
        <end position="524"/>
    </location>
</feature>
<dbReference type="STRING" id="391625.PPSIR1_05493"/>
<dbReference type="GO" id="GO:0004553">
    <property type="term" value="F:hydrolase activity, hydrolyzing O-glycosyl compounds"/>
    <property type="evidence" value="ECO:0007669"/>
    <property type="project" value="InterPro"/>
</dbReference>
<evidence type="ECO:0000256" key="2">
    <source>
        <dbReference type="ARBA" id="ARBA00023295"/>
    </source>
</evidence>
<evidence type="ECO:0000256" key="3">
    <source>
        <dbReference type="RuleBase" id="RU361153"/>
    </source>
</evidence>
<reference evidence="7 8" key="1">
    <citation type="submission" date="2007-06" db="EMBL/GenBank/DDBJ databases">
        <authorList>
            <person name="Shimkets L."/>
            <person name="Ferriera S."/>
            <person name="Johnson J."/>
            <person name="Kravitz S."/>
            <person name="Beeson K."/>
            <person name="Sutton G."/>
            <person name="Rogers Y.-H."/>
            <person name="Friedman R."/>
            <person name="Frazier M."/>
            <person name="Venter J.C."/>
        </authorList>
    </citation>
    <scope>NUCLEOTIDE SEQUENCE [LARGE SCALE GENOMIC DNA]</scope>
    <source>
        <strain evidence="7 8">SIR-1</strain>
    </source>
</reference>
<dbReference type="AlphaFoldDB" id="A6FX71"/>
<dbReference type="RefSeq" id="WP_006969070.1">
    <property type="nucleotide sequence ID" value="NZ_ABCS01000001.1"/>
</dbReference>
<dbReference type="Gene3D" id="2.60.40.1180">
    <property type="entry name" value="Golgi alpha-mannosidase II"/>
    <property type="match status" value="1"/>
</dbReference>
<dbReference type="Gene3D" id="3.20.20.80">
    <property type="entry name" value="Glycosidases"/>
    <property type="match status" value="1"/>
</dbReference>
<accession>A6FX71</accession>